<sequence length="539" mass="61701">MKNKNWLYLFISVMPPFIFMFYFYARNSSYLNYWHVFIVAITLAFCGAIFYWIVALVGKSSQAASLMIVVFWILFFIIGNIYRKILLPIVVRLSRLSRYSILFILIILFLVVVFCIGHRLRKKEPFLFIAVFEAAIFLLNIVPATFSFVSSKNSPVSDLGYVKTFNIDSDTLTPNIYWLFMDGMLGFKAMEDLFDDSQLKFESHLIERGFLVNREAQFEIGHATVRAVPALMSPNYYDSTMTPILTSINLDNYDSSQKSLTNLDTIFGRRNNELLLGFNARGYQTNILAISLTRYFYPVTTHYYINGKELKINGMDVSELASINQLEELFELLENTALSGLIFTHIIIPFIGKFKDNSMEMINIKSSGIDKKSIYGAAYPGGDTWHIDALAKIMERPEPQICIIHDSKAHFPFYLNEDGSTAARTERTILDPYNYPPQHRYVRNMLVNFIDLIIASDPDAVIVIQADHGLHSEETRKQMLAISGGDAEKVRLMQNQTMSAVRIPERWGGLDVPLDPLNITRELVNRYVGPNYELLDAHP</sequence>
<accession>F5YQB0</accession>
<dbReference type="Proteomes" id="UP000009223">
    <property type="component" value="Chromosome"/>
</dbReference>
<reference evidence="3" key="1">
    <citation type="submission" date="2009-12" db="EMBL/GenBank/DDBJ databases">
        <title>Complete sequence of Treponema primitia strain ZAS-2.</title>
        <authorList>
            <person name="Tetu S.G."/>
            <person name="Matson E."/>
            <person name="Ren Q."/>
            <person name="Seshadri R."/>
            <person name="Elbourne L."/>
            <person name="Hassan K.A."/>
            <person name="Durkin A."/>
            <person name="Radune D."/>
            <person name="Mohamoud Y."/>
            <person name="Shay R."/>
            <person name="Jin S."/>
            <person name="Zhang X."/>
            <person name="Lucey K."/>
            <person name="Ballor N.R."/>
            <person name="Ottesen E."/>
            <person name="Rosenthal R."/>
            <person name="Allen A."/>
            <person name="Leadbetter J.R."/>
            <person name="Paulsen I.T."/>
        </authorList>
    </citation>
    <scope>NUCLEOTIDE SEQUENCE [LARGE SCALE GENOMIC DNA]</scope>
    <source>
        <strain evidence="3">ATCC BAA-887 / DSM 12427 / ZAS-2</strain>
    </source>
</reference>
<dbReference type="STRING" id="545694.TREPR_3730"/>
<name>F5YQB0_TREPZ</name>
<dbReference type="AlphaFoldDB" id="F5YQB0"/>
<feature type="transmembrane region" description="Helical" evidence="1">
    <location>
        <begin position="63"/>
        <end position="82"/>
    </location>
</feature>
<keyword evidence="1" id="KW-0472">Membrane</keyword>
<feature type="transmembrane region" description="Helical" evidence="1">
    <location>
        <begin position="6"/>
        <end position="24"/>
    </location>
</feature>
<feature type="transmembrane region" description="Helical" evidence="1">
    <location>
        <begin position="126"/>
        <end position="149"/>
    </location>
</feature>
<evidence type="ECO:0008006" key="4">
    <source>
        <dbReference type="Google" id="ProtNLM"/>
    </source>
</evidence>
<dbReference type="KEGG" id="tpi:TREPR_3730"/>
<gene>
    <name evidence="2" type="ordered locus">TREPR_3730</name>
</gene>
<dbReference type="EMBL" id="CP001843">
    <property type="protein sequence ID" value="AEF83541.1"/>
    <property type="molecule type" value="Genomic_DNA"/>
</dbReference>
<evidence type="ECO:0000313" key="3">
    <source>
        <dbReference type="Proteomes" id="UP000009223"/>
    </source>
</evidence>
<feature type="transmembrane region" description="Helical" evidence="1">
    <location>
        <begin position="36"/>
        <end position="57"/>
    </location>
</feature>
<keyword evidence="3" id="KW-1185">Reference proteome</keyword>
<protein>
    <recommendedName>
        <fullName evidence="4">Sulfatase N-terminal domain-containing protein</fullName>
    </recommendedName>
</protein>
<evidence type="ECO:0000256" key="1">
    <source>
        <dbReference type="SAM" id="Phobius"/>
    </source>
</evidence>
<keyword evidence="1" id="KW-0812">Transmembrane</keyword>
<dbReference type="RefSeq" id="WP_015706598.1">
    <property type="nucleotide sequence ID" value="NC_015578.1"/>
</dbReference>
<keyword evidence="1" id="KW-1133">Transmembrane helix</keyword>
<organism evidence="2 3">
    <name type="scientific">Treponema primitia (strain ATCC BAA-887 / DSM 12427 / ZAS-2)</name>
    <dbReference type="NCBI Taxonomy" id="545694"/>
    <lineage>
        <taxon>Bacteria</taxon>
        <taxon>Pseudomonadati</taxon>
        <taxon>Spirochaetota</taxon>
        <taxon>Spirochaetia</taxon>
        <taxon>Spirochaetales</taxon>
        <taxon>Treponemataceae</taxon>
        <taxon>Treponema</taxon>
    </lineage>
</organism>
<proteinExistence type="predicted"/>
<dbReference type="HOGENOM" id="CLU_505198_0_0_12"/>
<evidence type="ECO:0000313" key="2">
    <source>
        <dbReference type="EMBL" id="AEF83541.1"/>
    </source>
</evidence>
<reference evidence="2 3" key="2">
    <citation type="journal article" date="2011" name="ISME J.">
        <title>RNA-seq reveals cooperative metabolic interactions between two termite-gut spirochete species in co-culture.</title>
        <authorList>
            <person name="Rosenthal A.Z."/>
            <person name="Matson E.G."/>
            <person name="Eldar A."/>
            <person name="Leadbetter J.R."/>
        </authorList>
    </citation>
    <scope>NUCLEOTIDE SEQUENCE [LARGE SCALE GENOMIC DNA]</scope>
    <source>
        <strain evidence="3">ATCC BAA-887 / DSM 12427 / ZAS-2</strain>
    </source>
</reference>
<feature type="transmembrane region" description="Helical" evidence="1">
    <location>
        <begin position="102"/>
        <end position="120"/>
    </location>
</feature>